<dbReference type="GO" id="GO:0022900">
    <property type="term" value="P:electron transport chain"/>
    <property type="evidence" value="ECO:0007669"/>
    <property type="project" value="InterPro"/>
</dbReference>
<dbReference type="GO" id="GO:0009055">
    <property type="term" value="F:electron transfer activity"/>
    <property type="evidence" value="ECO:0007669"/>
    <property type="project" value="InterPro"/>
</dbReference>
<sequence length="154" mass="17742">MRRRIAGVIFLLSVFLNFGLIYVFFIRGSDVEKKTDNRIVIKMTNQNREYIMTEMRSFLENVQIIQKAIISNDLDEITLAATASGACKKQDIPVGLLRTLPLEFKKLGMNTHDLFDQIACSTKENYNKEEIQEKLIQILNNCVSCHKVYKIAVH</sequence>
<feature type="transmembrane region" description="Helical" evidence="1">
    <location>
        <begin position="6"/>
        <end position="25"/>
    </location>
</feature>
<keyword evidence="1" id="KW-1133">Transmembrane helix</keyword>
<keyword evidence="1" id="KW-0472">Membrane</keyword>
<dbReference type="RefSeq" id="WP_136404270.1">
    <property type="nucleotide sequence ID" value="NZ_SSNZ01000010.1"/>
</dbReference>
<dbReference type="SUPFAM" id="SSF47175">
    <property type="entry name" value="Cytochromes"/>
    <property type="match status" value="1"/>
</dbReference>
<evidence type="ECO:0000313" key="3">
    <source>
        <dbReference type="Proteomes" id="UP000307507"/>
    </source>
</evidence>
<organism evidence="2 3">
    <name type="scientific">Flavobacterium supellecticarium</name>
    <dbReference type="NCBI Taxonomy" id="2565924"/>
    <lineage>
        <taxon>Bacteria</taxon>
        <taxon>Pseudomonadati</taxon>
        <taxon>Bacteroidota</taxon>
        <taxon>Flavobacteriia</taxon>
        <taxon>Flavobacteriales</taxon>
        <taxon>Flavobacteriaceae</taxon>
        <taxon>Flavobacterium</taxon>
    </lineage>
</organism>
<proteinExistence type="predicted"/>
<evidence type="ECO:0000313" key="2">
    <source>
        <dbReference type="EMBL" id="THF47956.1"/>
    </source>
</evidence>
<protein>
    <recommendedName>
        <fullName evidence="4">Cytochrome C</fullName>
    </recommendedName>
</protein>
<dbReference type="Proteomes" id="UP000307507">
    <property type="component" value="Unassembled WGS sequence"/>
</dbReference>
<dbReference type="EMBL" id="SSNZ01000010">
    <property type="protein sequence ID" value="THF47956.1"/>
    <property type="molecule type" value="Genomic_DNA"/>
</dbReference>
<keyword evidence="3" id="KW-1185">Reference proteome</keyword>
<accession>A0A4S3ZQY6</accession>
<reference evidence="2 3" key="1">
    <citation type="submission" date="2019-04" db="EMBL/GenBank/DDBJ databases">
        <title>Flavobacterium sp. nov. isolated from construction timber.</title>
        <authorList>
            <person name="Lin S.-Y."/>
            <person name="Chang C.-T."/>
            <person name="Young C.-C."/>
        </authorList>
    </citation>
    <scope>NUCLEOTIDE SEQUENCE [LARGE SCALE GENOMIC DNA]</scope>
    <source>
        <strain evidence="2 3">CC-CTC003</strain>
    </source>
</reference>
<dbReference type="InterPro" id="IPR010980">
    <property type="entry name" value="Cyt_c/b562"/>
</dbReference>
<dbReference type="GO" id="GO:0005506">
    <property type="term" value="F:iron ion binding"/>
    <property type="evidence" value="ECO:0007669"/>
    <property type="project" value="InterPro"/>
</dbReference>
<dbReference type="OrthoDB" id="1150802at2"/>
<dbReference type="GO" id="GO:0020037">
    <property type="term" value="F:heme binding"/>
    <property type="evidence" value="ECO:0007669"/>
    <property type="project" value="InterPro"/>
</dbReference>
<evidence type="ECO:0008006" key="4">
    <source>
        <dbReference type="Google" id="ProtNLM"/>
    </source>
</evidence>
<comment type="caution">
    <text evidence="2">The sequence shown here is derived from an EMBL/GenBank/DDBJ whole genome shotgun (WGS) entry which is preliminary data.</text>
</comment>
<gene>
    <name evidence="2" type="ORF">E6C50_16110</name>
</gene>
<dbReference type="AlphaFoldDB" id="A0A4S3ZQY6"/>
<evidence type="ECO:0000256" key="1">
    <source>
        <dbReference type="SAM" id="Phobius"/>
    </source>
</evidence>
<name>A0A4S3ZQY6_9FLAO</name>
<keyword evidence="1" id="KW-0812">Transmembrane</keyword>